<feature type="transmembrane region" description="Helical" evidence="1">
    <location>
        <begin position="24"/>
        <end position="43"/>
    </location>
</feature>
<keyword evidence="1" id="KW-0472">Membrane</keyword>
<dbReference type="STRING" id="1121362.A605_07130"/>
<accession>M1NM27</accession>
<keyword evidence="3" id="KW-1185">Reference proteome</keyword>
<evidence type="ECO:0000313" key="2">
    <source>
        <dbReference type="EMBL" id="AGF72428.1"/>
    </source>
</evidence>
<organism evidence="2 3">
    <name type="scientific">Corynebacterium halotolerans YIM 70093 = DSM 44683</name>
    <dbReference type="NCBI Taxonomy" id="1121362"/>
    <lineage>
        <taxon>Bacteria</taxon>
        <taxon>Bacillati</taxon>
        <taxon>Actinomycetota</taxon>
        <taxon>Actinomycetes</taxon>
        <taxon>Mycobacteriales</taxon>
        <taxon>Corynebacteriaceae</taxon>
        <taxon>Corynebacterium</taxon>
    </lineage>
</organism>
<name>M1NM27_9CORY</name>
<keyword evidence="1" id="KW-1133">Transmembrane helix</keyword>
<protein>
    <submittedName>
        <fullName evidence="2">Uncharacterized protein</fullName>
    </submittedName>
</protein>
<evidence type="ECO:0000256" key="1">
    <source>
        <dbReference type="SAM" id="Phobius"/>
    </source>
</evidence>
<dbReference type="RefSeq" id="WP_015400847.1">
    <property type="nucleotide sequence ID" value="NC_020302.1"/>
</dbReference>
<dbReference type="EMBL" id="CP003697">
    <property type="protein sequence ID" value="AGF72428.1"/>
    <property type="molecule type" value="Genomic_DNA"/>
</dbReference>
<feature type="transmembrane region" description="Helical" evidence="1">
    <location>
        <begin position="50"/>
        <end position="69"/>
    </location>
</feature>
<gene>
    <name evidence="2" type="ORF">A605_07130</name>
</gene>
<keyword evidence="1" id="KW-0812">Transmembrane</keyword>
<evidence type="ECO:0000313" key="3">
    <source>
        <dbReference type="Proteomes" id="UP000011723"/>
    </source>
</evidence>
<dbReference type="AlphaFoldDB" id="M1NM27"/>
<dbReference type="KEGG" id="chn:A605_07130"/>
<dbReference type="PATRIC" id="fig|1121362.3.peg.1440"/>
<dbReference type="HOGENOM" id="CLU_2154132_0_0_11"/>
<dbReference type="Proteomes" id="UP000011723">
    <property type="component" value="Chromosome"/>
</dbReference>
<feature type="transmembrane region" description="Helical" evidence="1">
    <location>
        <begin position="75"/>
        <end position="95"/>
    </location>
</feature>
<dbReference type="OrthoDB" id="5524593at2"/>
<reference evidence="2 3" key="1">
    <citation type="journal article" date="2012" name="Stand. Genomic Sci.">
        <title>Genome sequence of the halotolerant bacterium Corynebacterium halotolerans type strain YIM 70093(T) (= DSM 44683(T)).</title>
        <authorList>
            <person name="Ruckert C."/>
            <person name="Albersmeier A."/>
            <person name="Al-Dilaimi A."/>
            <person name="Niehaus K."/>
            <person name="Szczepanowski R."/>
            <person name="Kalinowski J."/>
        </authorList>
    </citation>
    <scope>NUCLEOTIDE SEQUENCE [LARGE SCALE GENOMIC DNA]</scope>
    <source>
        <strain evidence="2">YIM 70093</strain>
    </source>
</reference>
<proteinExistence type="predicted"/>
<sequence length="111" mass="11603">MDSATAALFVLGAGQELTGHSGRHGPTVGWVILAGLAVWAVVFRTRRPSWLLPWTCTISVAAIVAPPLLDGHWPSLLSGAITASIAALVSLRYLGGPPVRRVTGRGQRDPG</sequence>